<sequence>MRYFELAHAHLAEDIARECMLVLRTLLPLAHPSSSVEVENVLDALSQYELSSSYATASDFNSILAQYVKRCMSPSEITIWSDECMKEFLLAIALYNSGGSKAAMPVESAKLQSTLCLRFSLLMYRLLAPPFHGDVFLSLMELLHHSLDEQNHDPANTNALVRDCLVTLCAMVEIMPVTKLVLYPQIVWVCIALLNHCKNAAFQDQVVDLLLTIVSKPHFLTQSILHDVLLAKRPPHWSKYQSSVLRAIVLNMHSSGDSRLYERAQHIVVQAVTLSCPVLVADSLERLVTCTFALVPTLGSTSDNLEHLRSIALDLSYLWRGENRGTASEISELLEQFSRGEPDSGSSTAADSKTDSPVDNNTIHPIRRGRRAVV</sequence>
<reference evidence="4" key="1">
    <citation type="journal article" date="2010" name="Genome Biol.">
        <title>Genome sequence of the necrotrophic plant pathogen Pythium ultimum reveals original pathogenicity mechanisms and effector repertoire.</title>
        <authorList>
            <person name="Levesque C.A."/>
            <person name="Brouwer H."/>
            <person name="Cano L."/>
            <person name="Hamilton J.P."/>
            <person name="Holt C."/>
            <person name="Huitema E."/>
            <person name="Raffaele S."/>
            <person name="Robideau G.P."/>
            <person name="Thines M."/>
            <person name="Win J."/>
            <person name="Zerillo M.M."/>
            <person name="Beakes G.W."/>
            <person name="Boore J.L."/>
            <person name="Busam D."/>
            <person name="Dumas B."/>
            <person name="Ferriera S."/>
            <person name="Fuerstenberg S.I."/>
            <person name="Gachon C.M."/>
            <person name="Gaulin E."/>
            <person name="Govers F."/>
            <person name="Grenville-Briggs L."/>
            <person name="Horner N."/>
            <person name="Hostetler J."/>
            <person name="Jiang R.H."/>
            <person name="Johnson J."/>
            <person name="Krajaejun T."/>
            <person name="Lin H."/>
            <person name="Meijer H.J."/>
            <person name="Moore B."/>
            <person name="Morris P."/>
            <person name="Phuntmart V."/>
            <person name="Puiu D."/>
            <person name="Shetty J."/>
            <person name="Stajich J.E."/>
            <person name="Tripathy S."/>
            <person name="Wawra S."/>
            <person name="van West P."/>
            <person name="Whitty B.R."/>
            <person name="Coutinho P.M."/>
            <person name="Henrissat B."/>
            <person name="Martin F."/>
            <person name="Thomas P.D."/>
            <person name="Tyler B.M."/>
            <person name="De Vries R.P."/>
            <person name="Kamoun S."/>
            <person name="Yandell M."/>
            <person name="Tisserat N."/>
            <person name="Buell C.R."/>
        </authorList>
    </citation>
    <scope>NUCLEOTIDE SEQUENCE</scope>
    <source>
        <strain evidence="4">DAOM:BR144</strain>
    </source>
</reference>
<dbReference type="EMBL" id="GL376573">
    <property type="status" value="NOT_ANNOTATED_CDS"/>
    <property type="molecule type" value="Genomic_DNA"/>
</dbReference>
<dbReference type="PANTHER" id="PTHR12295">
    <property type="entry name" value="FURRY-RELATED"/>
    <property type="match status" value="1"/>
</dbReference>
<dbReference type="Proteomes" id="UP000019132">
    <property type="component" value="Unassembled WGS sequence"/>
</dbReference>
<dbReference type="EnsemblProtists" id="PYU1_T005784">
    <property type="protein sequence ID" value="PYU1_T005784"/>
    <property type="gene ID" value="PYU1_G005773"/>
</dbReference>
<evidence type="ECO:0000259" key="2">
    <source>
        <dbReference type="Pfam" id="PF14225"/>
    </source>
</evidence>
<dbReference type="STRING" id="431595.K3WLE2"/>
<dbReference type="VEuPathDB" id="FungiDB:PYU1_G005773"/>
<reference evidence="3" key="3">
    <citation type="submission" date="2015-02" db="UniProtKB">
        <authorList>
            <consortium name="EnsemblProtists"/>
        </authorList>
    </citation>
    <scope>IDENTIFICATION</scope>
    <source>
        <strain evidence="3">DAOM BR144</strain>
    </source>
</reference>
<feature type="domain" description="Cell morphogenesis protein C-terminal" evidence="2">
    <location>
        <begin position="184"/>
        <end position="341"/>
    </location>
</feature>
<evidence type="ECO:0000313" key="4">
    <source>
        <dbReference type="Proteomes" id="UP000019132"/>
    </source>
</evidence>
<dbReference type="GO" id="GO:0000902">
    <property type="term" value="P:cell morphogenesis"/>
    <property type="evidence" value="ECO:0007669"/>
    <property type="project" value="InterPro"/>
</dbReference>
<dbReference type="Pfam" id="PF14225">
    <property type="entry name" value="MOR2-PAG1_C"/>
    <property type="match status" value="1"/>
</dbReference>
<dbReference type="InterPro" id="IPR025481">
    <property type="entry name" value="Cell_Morphogen_C"/>
</dbReference>
<dbReference type="AlphaFoldDB" id="K3WLE2"/>
<feature type="region of interest" description="Disordered" evidence="1">
    <location>
        <begin position="338"/>
        <end position="365"/>
    </location>
</feature>
<evidence type="ECO:0000313" key="3">
    <source>
        <dbReference type="EnsemblProtists" id="PYU1_T005784"/>
    </source>
</evidence>
<dbReference type="PANTHER" id="PTHR12295:SF30">
    <property type="entry name" value="PROTEIN FURRY"/>
    <property type="match status" value="1"/>
</dbReference>
<dbReference type="GO" id="GO:0030427">
    <property type="term" value="C:site of polarized growth"/>
    <property type="evidence" value="ECO:0007669"/>
    <property type="project" value="TreeGrafter"/>
</dbReference>
<dbReference type="InParanoid" id="K3WLE2"/>
<reference evidence="4" key="2">
    <citation type="submission" date="2010-04" db="EMBL/GenBank/DDBJ databases">
        <authorList>
            <person name="Buell R."/>
            <person name="Hamilton J."/>
            <person name="Hostetler J."/>
        </authorList>
    </citation>
    <scope>NUCLEOTIDE SEQUENCE [LARGE SCALE GENOMIC DNA]</scope>
    <source>
        <strain evidence="4">DAOM:BR144</strain>
    </source>
</reference>
<dbReference type="HOGENOM" id="CLU_740777_0_0_1"/>
<feature type="compositionally biased region" description="Polar residues" evidence="1">
    <location>
        <begin position="344"/>
        <end position="363"/>
    </location>
</feature>
<accession>K3WLE2</accession>
<dbReference type="eggNOG" id="ENOG502RZF5">
    <property type="taxonomic scope" value="Eukaryota"/>
</dbReference>
<dbReference type="GO" id="GO:0005938">
    <property type="term" value="C:cell cortex"/>
    <property type="evidence" value="ECO:0007669"/>
    <property type="project" value="TreeGrafter"/>
</dbReference>
<organism evidence="3 4">
    <name type="scientific">Globisporangium ultimum (strain ATCC 200006 / CBS 805.95 / DAOM BR144)</name>
    <name type="common">Pythium ultimum</name>
    <dbReference type="NCBI Taxonomy" id="431595"/>
    <lineage>
        <taxon>Eukaryota</taxon>
        <taxon>Sar</taxon>
        <taxon>Stramenopiles</taxon>
        <taxon>Oomycota</taxon>
        <taxon>Peronosporomycetes</taxon>
        <taxon>Pythiales</taxon>
        <taxon>Pythiaceae</taxon>
        <taxon>Globisporangium</taxon>
    </lineage>
</organism>
<proteinExistence type="predicted"/>
<protein>
    <recommendedName>
        <fullName evidence="2">Cell morphogenesis protein C-terminal domain-containing protein</fullName>
    </recommendedName>
</protein>
<keyword evidence="4" id="KW-1185">Reference proteome</keyword>
<dbReference type="InterPro" id="IPR039867">
    <property type="entry name" value="Furry/Tao3/Mor2"/>
</dbReference>
<name>K3WLE2_GLOUD</name>
<evidence type="ECO:0000256" key="1">
    <source>
        <dbReference type="SAM" id="MobiDB-lite"/>
    </source>
</evidence>